<sequence length="17" mass="2013">MSQRVGGYLMSWLKFPI</sequence>
<evidence type="ECO:0000313" key="1">
    <source>
        <dbReference type="EMBL" id="JAH19990.1"/>
    </source>
</evidence>
<protein>
    <submittedName>
        <fullName evidence="1">Uncharacterized protein</fullName>
    </submittedName>
</protein>
<reference evidence="1" key="1">
    <citation type="submission" date="2014-11" db="EMBL/GenBank/DDBJ databases">
        <authorList>
            <person name="Amaro Gonzalez C."/>
        </authorList>
    </citation>
    <scope>NUCLEOTIDE SEQUENCE</scope>
</reference>
<dbReference type="AlphaFoldDB" id="A0A0E9QUQ4"/>
<name>A0A0E9QUQ4_ANGAN</name>
<dbReference type="EMBL" id="GBXM01088587">
    <property type="protein sequence ID" value="JAH19990.1"/>
    <property type="molecule type" value="Transcribed_RNA"/>
</dbReference>
<proteinExistence type="predicted"/>
<reference evidence="1" key="2">
    <citation type="journal article" date="2015" name="Fish Shellfish Immunol.">
        <title>Early steps in the European eel (Anguilla anguilla)-Vibrio vulnificus interaction in the gills: Role of the RtxA13 toxin.</title>
        <authorList>
            <person name="Callol A."/>
            <person name="Pajuelo D."/>
            <person name="Ebbesson L."/>
            <person name="Teles M."/>
            <person name="MacKenzie S."/>
            <person name="Amaro C."/>
        </authorList>
    </citation>
    <scope>NUCLEOTIDE SEQUENCE</scope>
</reference>
<organism evidence="1">
    <name type="scientific">Anguilla anguilla</name>
    <name type="common">European freshwater eel</name>
    <name type="synonym">Muraena anguilla</name>
    <dbReference type="NCBI Taxonomy" id="7936"/>
    <lineage>
        <taxon>Eukaryota</taxon>
        <taxon>Metazoa</taxon>
        <taxon>Chordata</taxon>
        <taxon>Craniata</taxon>
        <taxon>Vertebrata</taxon>
        <taxon>Euteleostomi</taxon>
        <taxon>Actinopterygii</taxon>
        <taxon>Neopterygii</taxon>
        <taxon>Teleostei</taxon>
        <taxon>Anguilliformes</taxon>
        <taxon>Anguillidae</taxon>
        <taxon>Anguilla</taxon>
    </lineage>
</organism>
<accession>A0A0E9QUQ4</accession>